<comment type="caution">
    <text evidence="4">The sequence shown here is derived from an EMBL/GenBank/DDBJ whole genome shotgun (WGS) entry which is preliminary data.</text>
</comment>
<dbReference type="InterPro" id="IPR052619">
    <property type="entry name" value="Phage_lysozyme-like"/>
</dbReference>
<gene>
    <name evidence="4" type="ORF">N4G40_13725</name>
</gene>
<evidence type="ECO:0000256" key="2">
    <source>
        <dbReference type="ARBA" id="ARBA00022638"/>
    </source>
</evidence>
<dbReference type="InterPro" id="IPR023347">
    <property type="entry name" value="Lysozyme_dom_sf"/>
</dbReference>
<dbReference type="PANTHER" id="PTHR37406">
    <property type="entry name" value="T4-TYPE LYSOZYME 1-RELATED"/>
    <property type="match status" value="1"/>
</dbReference>
<dbReference type="GO" id="GO:0016787">
    <property type="term" value="F:hydrolase activity"/>
    <property type="evidence" value="ECO:0007669"/>
    <property type="project" value="UniProtKB-KW"/>
</dbReference>
<evidence type="ECO:0000256" key="1">
    <source>
        <dbReference type="ARBA" id="ARBA00022529"/>
    </source>
</evidence>
<organism evidence="4 5">
    <name type="scientific">Pantoea eucrina</name>
    <dbReference type="NCBI Taxonomy" id="472693"/>
    <lineage>
        <taxon>Bacteria</taxon>
        <taxon>Pseudomonadati</taxon>
        <taxon>Pseudomonadota</taxon>
        <taxon>Gammaproteobacteria</taxon>
        <taxon>Enterobacterales</taxon>
        <taxon>Erwiniaceae</taxon>
        <taxon>Pantoea</taxon>
    </lineage>
</organism>
<accession>A0ABU5LH98</accession>
<keyword evidence="2 3" id="KW-0081">Bacteriolytic enzyme</keyword>
<name>A0ABU5LH98_9GAMM</name>
<reference evidence="5" key="1">
    <citation type="submission" date="2023-07" db="EMBL/GenBank/DDBJ databases">
        <title>Structural and functional analysis of rice phyllospheric bacteria for their antimicrobial properties and defense elicitation against blast disease.</title>
        <authorList>
            <person name="Sahu K.P."/>
            <person name="Asharani P."/>
            <person name="Kumar M."/>
            <person name="Reddy B."/>
            <person name="Kumar A."/>
        </authorList>
    </citation>
    <scope>NUCLEOTIDE SEQUENCE [LARGE SCALE GENOMIC DNA]</scope>
    <source>
        <strain evidence="5">OsEp_Plm_30P10</strain>
    </source>
</reference>
<dbReference type="EMBL" id="JAOBTT010000001">
    <property type="protein sequence ID" value="MDZ7279319.1"/>
    <property type="molecule type" value="Genomic_DNA"/>
</dbReference>
<dbReference type="EC" id="3.2.1.17" evidence="3"/>
<dbReference type="Pfam" id="PF00959">
    <property type="entry name" value="Phage_lysozyme"/>
    <property type="match status" value="1"/>
</dbReference>
<protein>
    <recommendedName>
        <fullName evidence="3">Lysozyme</fullName>
        <ecNumber evidence="3">3.2.1.17</ecNumber>
    </recommendedName>
</protein>
<dbReference type="PANTHER" id="PTHR37406:SF1">
    <property type="entry name" value="T4-TYPE LYSOZYME 1-RELATED"/>
    <property type="match status" value="1"/>
</dbReference>
<comment type="similarity">
    <text evidence="3">Belongs to the glycosyl hydrolase 24 family.</text>
</comment>
<keyword evidence="3 4" id="KW-0378">Hydrolase</keyword>
<dbReference type="RefSeq" id="WP_322543178.1">
    <property type="nucleotide sequence ID" value="NZ_JAOBTT010000001.1"/>
</dbReference>
<proteinExistence type="inferred from homology"/>
<dbReference type="CDD" id="cd00735">
    <property type="entry name" value="T4-like_lys"/>
    <property type="match status" value="1"/>
</dbReference>
<dbReference type="SUPFAM" id="SSF53955">
    <property type="entry name" value="Lysozyme-like"/>
    <property type="match status" value="1"/>
</dbReference>
<evidence type="ECO:0000256" key="3">
    <source>
        <dbReference type="RuleBase" id="RU003788"/>
    </source>
</evidence>
<dbReference type="InterPro" id="IPR023346">
    <property type="entry name" value="Lysozyme-like_dom_sf"/>
</dbReference>
<comment type="catalytic activity">
    <reaction evidence="3">
        <text>Hydrolysis of (1-&gt;4)-beta-linkages between N-acetylmuramic acid and N-acetyl-D-glucosamine residues in a peptidoglycan and between N-acetyl-D-glucosamine residues in chitodextrins.</text>
        <dbReference type="EC" id="3.2.1.17"/>
    </reaction>
</comment>
<dbReference type="InterPro" id="IPR002196">
    <property type="entry name" value="Glyco_hydro_24"/>
</dbReference>
<keyword evidence="3" id="KW-0326">Glycosidase</keyword>
<keyword evidence="1 3" id="KW-0929">Antimicrobial</keyword>
<dbReference type="Proteomes" id="UP001288620">
    <property type="component" value="Unassembled WGS sequence"/>
</dbReference>
<evidence type="ECO:0000313" key="4">
    <source>
        <dbReference type="EMBL" id="MDZ7279319.1"/>
    </source>
</evidence>
<evidence type="ECO:0000313" key="5">
    <source>
        <dbReference type="Proteomes" id="UP001288620"/>
    </source>
</evidence>
<sequence>MSQVIAILNFEEGYRETPYLDTEGFPTVAGGIRIGPKGAALSHYIFRVPRKVGDVWKQCLVDETLAQMQQRPLIQQALTRCNEARCDVLISMAYQLGVEGVALFRNMLTAITQDDFNAAANAMLDSRWAVQTPGRVRRHAEAMRSGNYDIYRGLL</sequence>
<keyword evidence="5" id="KW-1185">Reference proteome</keyword>
<dbReference type="Gene3D" id="1.10.530.40">
    <property type="match status" value="1"/>
</dbReference>